<reference evidence="1" key="1">
    <citation type="submission" date="2018-05" db="EMBL/GenBank/DDBJ databases">
        <authorList>
            <person name="Lanie J.A."/>
            <person name="Ng W.-L."/>
            <person name="Kazmierczak K.M."/>
            <person name="Andrzejewski T.M."/>
            <person name="Davidsen T.M."/>
            <person name="Wayne K.J."/>
            <person name="Tettelin H."/>
            <person name="Glass J.I."/>
            <person name="Rusch D."/>
            <person name="Podicherti R."/>
            <person name="Tsui H.-C.T."/>
            <person name="Winkler M.E."/>
        </authorList>
    </citation>
    <scope>NUCLEOTIDE SEQUENCE</scope>
</reference>
<name>A0A382RLU2_9ZZZZ</name>
<accession>A0A382RLU2</accession>
<sequence>MSDIYPNDRHAQLLCYKNSLSMFGLQIIDALGFR</sequence>
<evidence type="ECO:0000313" key="1">
    <source>
        <dbReference type="EMBL" id="SVC98135.1"/>
    </source>
</evidence>
<dbReference type="EMBL" id="UINC01122367">
    <property type="protein sequence ID" value="SVC98135.1"/>
    <property type="molecule type" value="Genomic_DNA"/>
</dbReference>
<dbReference type="AlphaFoldDB" id="A0A382RLU2"/>
<organism evidence="1">
    <name type="scientific">marine metagenome</name>
    <dbReference type="NCBI Taxonomy" id="408172"/>
    <lineage>
        <taxon>unclassified sequences</taxon>
        <taxon>metagenomes</taxon>
        <taxon>ecological metagenomes</taxon>
    </lineage>
</organism>
<gene>
    <name evidence="1" type="ORF">METZ01_LOCUS350989</name>
</gene>
<feature type="non-terminal residue" evidence="1">
    <location>
        <position position="34"/>
    </location>
</feature>
<protein>
    <submittedName>
        <fullName evidence="1">Uncharacterized protein</fullName>
    </submittedName>
</protein>
<proteinExistence type="predicted"/>